<gene>
    <name evidence="5" type="ORF">GCM10009830_44880</name>
</gene>
<evidence type="ECO:0000313" key="5">
    <source>
        <dbReference type="EMBL" id="GAA1692153.1"/>
    </source>
</evidence>
<evidence type="ECO:0000259" key="4">
    <source>
        <dbReference type="PROSITE" id="PS50932"/>
    </source>
</evidence>
<dbReference type="Proteomes" id="UP001499851">
    <property type="component" value="Unassembled WGS sequence"/>
</dbReference>
<evidence type="ECO:0000313" key="6">
    <source>
        <dbReference type="Proteomes" id="UP001499851"/>
    </source>
</evidence>
<accession>A0ABN2HS14</accession>
<dbReference type="SMART" id="SM00354">
    <property type="entry name" value="HTH_LACI"/>
    <property type="match status" value="1"/>
</dbReference>
<keyword evidence="6" id="KW-1185">Reference proteome</keyword>
<dbReference type="GO" id="GO:0003677">
    <property type="term" value="F:DNA binding"/>
    <property type="evidence" value="ECO:0007669"/>
    <property type="project" value="UniProtKB-KW"/>
</dbReference>
<feature type="domain" description="HTH lacI-type" evidence="4">
    <location>
        <begin position="97"/>
        <end position="151"/>
    </location>
</feature>
<sequence>MFSDRGAARVRGKRCYGRSMATGAGPRRSRGEIERLPSGSLRVRVYDGLDPLTRRRRYLVETVAAGPGAEDEAERVRTGLLARAEERRDSVADERPLTVAAVARLAGVSAPTVSKVLNGRAGVAPETRRRIERLLREQGYRRPEKAARAASLEVLFYGLQAHVGVDLMRGVKRVAAGQGLAVAFTDALQEEAAGRDWAREILNRRPAGVVVAHMGFTPEQHALLAASGIPLVAVDPPGEPIHPVPAVAAANRQGGADAARHLLGLGHRRIGVVTGPLERLCSRDRFDGARAALAAAGAALDERLVRTGMWFSYEEGLAHGRDLLRLADPPTAVLCGNDLQALGVYEAARQAGVRIPGDLSVVGFDDISYARWCGPPLTTVRQPFAELGATAADLVLALAAGEAVAPARVELPAHLTVRASTAPIAAR</sequence>
<keyword evidence="3" id="KW-0804">Transcription</keyword>
<dbReference type="Gene3D" id="1.10.260.40">
    <property type="entry name" value="lambda repressor-like DNA-binding domains"/>
    <property type="match status" value="1"/>
</dbReference>
<organism evidence="5 6">
    <name type="scientific">Glycomyces endophyticus</name>
    <dbReference type="NCBI Taxonomy" id="480996"/>
    <lineage>
        <taxon>Bacteria</taxon>
        <taxon>Bacillati</taxon>
        <taxon>Actinomycetota</taxon>
        <taxon>Actinomycetes</taxon>
        <taxon>Glycomycetales</taxon>
        <taxon>Glycomycetaceae</taxon>
        <taxon>Glycomyces</taxon>
    </lineage>
</organism>
<dbReference type="SUPFAM" id="SSF47413">
    <property type="entry name" value="lambda repressor-like DNA-binding domains"/>
    <property type="match status" value="1"/>
</dbReference>
<dbReference type="InterPro" id="IPR010982">
    <property type="entry name" value="Lambda_DNA-bd_dom_sf"/>
</dbReference>
<dbReference type="PROSITE" id="PS50932">
    <property type="entry name" value="HTH_LACI_2"/>
    <property type="match status" value="1"/>
</dbReference>
<keyword evidence="1" id="KW-0805">Transcription regulation</keyword>
<evidence type="ECO:0000256" key="1">
    <source>
        <dbReference type="ARBA" id="ARBA00023015"/>
    </source>
</evidence>
<dbReference type="PANTHER" id="PTHR30146:SF153">
    <property type="entry name" value="LACTOSE OPERON REPRESSOR"/>
    <property type="match status" value="1"/>
</dbReference>
<dbReference type="EMBL" id="BAAAQF010000024">
    <property type="protein sequence ID" value="GAA1692153.1"/>
    <property type="molecule type" value="Genomic_DNA"/>
</dbReference>
<dbReference type="Pfam" id="PF13377">
    <property type="entry name" value="Peripla_BP_3"/>
    <property type="match status" value="1"/>
</dbReference>
<dbReference type="Pfam" id="PF00356">
    <property type="entry name" value="LacI"/>
    <property type="match status" value="1"/>
</dbReference>
<reference evidence="5 6" key="1">
    <citation type="journal article" date="2019" name="Int. J. Syst. Evol. Microbiol.">
        <title>The Global Catalogue of Microorganisms (GCM) 10K type strain sequencing project: providing services to taxonomists for standard genome sequencing and annotation.</title>
        <authorList>
            <consortium name="The Broad Institute Genomics Platform"/>
            <consortium name="The Broad Institute Genome Sequencing Center for Infectious Disease"/>
            <person name="Wu L."/>
            <person name="Ma J."/>
        </authorList>
    </citation>
    <scope>NUCLEOTIDE SEQUENCE [LARGE SCALE GENOMIC DNA]</scope>
    <source>
        <strain evidence="5 6">JCM 16001</strain>
    </source>
</reference>
<dbReference type="CDD" id="cd01392">
    <property type="entry name" value="HTH_LacI"/>
    <property type="match status" value="1"/>
</dbReference>
<dbReference type="Gene3D" id="3.40.50.2300">
    <property type="match status" value="2"/>
</dbReference>
<dbReference type="InterPro" id="IPR046335">
    <property type="entry name" value="LacI/GalR-like_sensor"/>
</dbReference>
<evidence type="ECO:0000256" key="3">
    <source>
        <dbReference type="ARBA" id="ARBA00023163"/>
    </source>
</evidence>
<dbReference type="InterPro" id="IPR000843">
    <property type="entry name" value="HTH_LacI"/>
</dbReference>
<dbReference type="InterPro" id="IPR028082">
    <property type="entry name" value="Peripla_BP_I"/>
</dbReference>
<dbReference type="PANTHER" id="PTHR30146">
    <property type="entry name" value="LACI-RELATED TRANSCRIPTIONAL REPRESSOR"/>
    <property type="match status" value="1"/>
</dbReference>
<proteinExistence type="predicted"/>
<protein>
    <submittedName>
        <fullName evidence="5">LacI family DNA-binding transcriptional regulator</fullName>
    </submittedName>
</protein>
<comment type="caution">
    <text evidence="5">The sequence shown here is derived from an EMBL/GenBank/DDBJ whole genome shotgun (WGS) entry which is preliminary data.</text>
</comment>
<dbReference type="SUPFAM" id="SSF53822">
    <property type="entry name" value="Periplasmic binding protein-like I"/>
    <property type="match status" value="1"/>
</dbReference>
<name>A0ABN2HS14_9ACTN</name>
<keyword evidence="2 5" id="KW-0238">DNA-binding</keyword>
<evidence type="ECO:0000256" key="2">
    <source>
        <dbReference type="ARBA" id="ARBA00023125"/>
    </source>
</evidence>